<evidence type="ECO:0000256" key="1">
    <source>
        <dbReference type="SAM" id="MobiDB-lite"/>
    </source>
</evidence>
<protein>
    <submittedName>
        <fullName evidence="3">Uncharacterized protein</fullName>
    </submittedName>
</protein>
<name>A0AAV7P8L8_PLEWA</name>
<evidence type="ECO:0000313" key="4">
    <source>
        <dbReference type="Proteomes" id="UP001066276"/>
    </source>
</evidence>
<feature type="compositionally biased region" description="Basic residues" evidence="1">
    <location>
        <begin position="10"/>
        <end position="19"/>
    </location>
</feature>
<evidence type="ECO:0000256" key="2">
    <source>
        <dbReference type="SAM" id="Phobius"/>
    </source>
</evidence>
<accession>A0AAV7P8L8</accession>
<evidence type="ECO:0000313" key="3">
    <source>
        <dbReference type="EMBL" id="KAJ1124561.1"/>
    </source>
</evidence>
<dbReference type="Proteomes" id="UP001066276">
    <property type="component" value="Chromosome 7"/>
</dbReference>
<keyword evidence="2" id="KW-0812">Transmembrane</keyword>
<gene>
    <name evidence="3" type="ORF">NDU88_003012</name>
</gene>
<dbReference type="AlphaFoldDB" id="A0AAV7P8L8"/>
<comment type="caution">
    <text evidence="3">The sequence shown here is derived from an EMBL/GenBank/DDBJ whole genome shotgun (WGS) entry which is preliminary data.</text>
</comment>
<dbReference type="EMBL" id="JANPWB010000011">
    <property type="protein sequence ID" value="KAJ1124561.1"/>
    <property type="molecule type" value="Genomic_DNA"/>
</dbReference>
<sequence length="183" mass="20514">MREHGEPHPRHWTLRRRGSRSASNSRVRLRPLSRASIAEAHCGSSVAPQQIPPRGPEVQGIGRVPEALHNGILSFSRLRRADHGAGVTLLRPPGHSERGFRSAFTHRDRPHTFAGTESTYTVALTGLFYFNFARIILLLASWVTHWVTLIFFHAFRGTVTFLTTFPDPSWYGLYIPALGSHAT</sequence>
<organism evidence="3 4">
    <name type="scientific">Pleurodeles waltl</name>
    <name type="common">Iberian ribbed newt</name>
    <dbReference type="NCBI Taxonomy" id="8319"/>
    <lineage>
        <taxon>Eukaryota</taxon>
        <taxon>Metazoa</taxon>
        <taxon>Chordata</taxon>
        <taxon>Craniata</taxon>
        <taxon>Vertebrata</taxon>
        <taxon>Euteleostomi</taxon>
        <taxon>Amphibia</taxon>
        <taxon>Batrachia</taxon>
        <taxon>Caudata</taxon>
        <taxon>Salamandroidea</taxon>
        <taxon>Salamandridae</taxon>
        <taxon>Pleurodelinae</taxon>
        <taxon>Pleurodeles</taxon>
    </lineage>
</organism>
<feature type="region of interest" description="Disordered" evidence="1">
    <location>
        <begin position="1"/>
        <end position="30"/>
    </location>
</feature>
<reference evidence="3" key="1">
    <citation type="journal article" date="2022" name="bioRxiv">
        <title>Sequencing and chromosome-scale assembly of the giantPleurodeles waltlgenome.</title>
        <authorList>
            <person name="Brown T."/>
            <person name="Elewa A."/>
            <person name="Iarovenko S."/>
            <person name="Subramanian E."/>
            <person name="Araus A.J."/>
            <person name="Petzold A."/>
            <person name="Susuki M."/>
            <person name="Suzuki K.-i.T."/>
            <person name="Hayashi T."/>
            <person name="Toyoda A."/>
            <person name="Oliveira C."/>
            <person name="Osipova E."/>
            <person name="Leigh N.D."/>
            <person name="Simon A."/>
            <person name="Yun M.H."/>
        </authorList>
    </citation>
    <scope>NUCLEOTIDE SEQUENCE</scope>
    <source>
        <strain evidence="3">20211129_DDA</strain>
        <tissue evidence="3">Liver</tissue>
    </source>
</reference>
<feature type="transmembrane region" description="Helical" evidence="2">
    <location>
        <begin position="135"/>
        <end position="155"/>
    </location>
</feature>
<keyword evidence="2" id="KW-1133">Transmembrane helix</keyword>
<keyword evidence="2" id="KW-0472">Membrane</keyword>
<keyword evidence="4" id="KW-1185">Reference proteome</keyword>
<proteinExistence type="predicted"/>